<dbReference type="InterPro" id="IPR003609">
    <property type="entry name" value="Pan_app"/>
</dbReference>
<organism evidence="4">
    <name type="scientific">Aphanomyces invadans</name>
    <dbReference type="NCBI Taxonomy" id="157072"/>
    <lineage>
        <taxon>Eukaryota</taxon>
        <taxon>Sar</taxon>
        <taxon>Stramenopiles</taxon>
        <taxon>Oomycota</taxon>
        <taxon>Saprolegniomycetes</taxon>
        <taxon>Saprolegniales</taxon>
        <taxon>Verrucalvaceae</taxon>
        <taxon>Aphanomyces</taxon>
    </lineage>
</organism>
<dbReference type="InterPro" id="IPR035992">
    <property type="entry name" value="Ricin_B-like_lectins"/>
</dbReference>
<gene>
    <name evidence="4" type="ORF">H310_02433</name>
</gene>
<evidence type="ECO:0000256" key="1">
    <source>
        <dbReference type="ARBA" id="ARBA00022737"/>
    </source>
</evidence>
<dbReference type="AlphaFoldDB" id="A0A024UQE9"/>
<evidence type="ECO:0000313" key="4">
    <source>
        <dbReference type="EMBL" id="ETW08067.1"/>
    </source>
</evidence>
<dbReference type="Pfam" id="PF14295">
    <property type="entry name" value="PAN_4"/>
    <property type="match status" value="2"/>
</dbReference>
<proteinExistence type="predicted"/>
<dbReference type="EMBL" id="KI913954">
    <property type="protein sequence ID" value="ETW08067.1"/>
    <property type="molecule type" value="Genomic_DNA"/>
</dbReference>
<dbReference type="CDD" id="cd01100">
    <property type="entry name" value="APPLE_Factor_XI_like"/>
    <property type="match status" value="2"/>
</dbReference>
<accession>A0A024UQE9</accession>
<dbReference type="PANTHER" id="PTHR33946:SF4">
    <property type="entry name" value="COAGULATION FACTOR XI"/>
    <property type="match status" value="1"/>
</dbReference>
<dbReference type="GeneID" id="20079483"/>
<sequence>MASLGLTSVTISTLRASMQSQWLVIVTMIATLSPIAGALDCGDDVLPVLAQALSSCATAAFGKSDVWNPFFTLVTELRKPESFVLADFCSNSLPGCADLVALSKNRSFDCSCWLYKSTVINVYQEVPQLCANMHPTRTIQLFTRNDKVVTVQGQALVASPRLTSFNQTFTFDLATHRIESDALCGQYCVEATPSGLDLILAPCDDTQTRQQWMVQPYLNRVKSMHVSNLCLATDPFATNYAIRLEACDPAFPARQFFTTSVPYDNGCPAAEYDVDYEGNDLENRPIEQPSACCLSCHWHPTCRTYSWADGVCYFKSAFNTSNAVTKPGVVSGVVTKCSTWSEAYDIDGKDIASVQAPTKESCCSICQATPRCRAMSWNNYQGGTCWLKSGYSDYKPVDGVWSAFVID</sequence>
<dbReference type="GO" id="GO:0005576">
    <property type="term" value="C:extracellular region"/>
    <property type="evidence" value="ECO:0007669"/>
    <property type="project" value="InterPro"/>
</dbReference>
<dbReference type="VEuPathDB" id="FungiDB:H310_02433"/>
<dbReference type="PANTHER" id="PTHR33946">
    <property type="match status" value="1"/>
</dbReference>
<feature type="domain" description="Apple" evidence="3">
    <location>
        <begin position="337"/>
        <end position="407"/>
    </location>
</feature>
<dbReference type="GO" id="GO:0006508">
    <property type="term" value="P:proteolysis"/>
    <property type="evidence" value="ECO:0007669"/>
    <property type="project" value="InterPro"/>
</dbReference>
<dbReference type="Pfam" id="PF00652">
    <property type="entry name" value="Ricin_B_lectin"/>
    <property type="match status" value="1"/>
</dbReference>
<keyword evidence="2" id="KW-1015">Disulfide bond</keyword>
<evidence type="ECO:0000256" key="2">
    <source>
        <dbReference type="ARBA" id="ARBA00023157"/>
    </source>
</evidence>
<dbReference type="InterPro" id="IPR000772">
    <property type="entry name" value="Ricin_B_lectin"/>
</dbReference>
<dbReference type="OrthoDB" id="7773620at2759"/>
<protein>
    <recommendedName>
        <fullName evidence="3">Apple domain-containing protein</fullName>
    </recommendedName>
</protein>
<dbReference type="SUPFAM" id="SSF57414">
    <property type="entry name" value="Hairpin loop containing domain-like"/>
    <property type="match status" value="1"/>
</dbReference>
<evidence type="ECO:0000259" key="3">
    <source>
        <dbReference type="SMART" id="SM00223"/>
    </source>
</evidence>
<reference evidence="4" key="1">
    <citation type="submission" date="2013-12" db="EMBL/GenBank/DDBJ databases">
        <title>The Genome Sequence of Aphanomyces invadans NJM9701.</title>
        <authorList>
            <consortium name="The Broad Institute Genomics Platform"/>
            <person name="Russ C."/>
            <person name="Tyler B."/>
            <person name="van West P."/>
            <person name="Dieguez-Uribeondo J."/>
            <person name="Young S.K."/>
            <person name="Zeng Q."/>
            <person name="Gargeya S."/>
            <person name="Fitzgerald M."/>
            <person name="Abouelleil A."/>
            <person name="Alvarado L."/>
            <person name="Chapman S.B."/>
            <person name="Gainer-Dewar J."/>
            <person name="Goldberg J."/>
            <person name="Griggs A."/>
            <person name="Gujja S."/>
            <person name="Hansen M."/>
            <person name="Howarth C."/>
            <person name="Imamovic A."/>
            <person name="Ireland A."/>
            <person name="Larimer J."/>
            <person name="McCowan C."/>
            <person name="Murphy C."/>
            <person name="Pearson M."/>
            <person name="Poon T.W."/>
            <person name="Priest M."/>
            <person name="Roberts A."/>
            <person name="Saif S."/>
            <person name="Shea T."/>
            <person name="Sykes S."/>
            <person name="Wortman J."/>
            <person name="Nusbaum C."/>
            <person name="Birren B."/>
        </authorList>
    </citation>
    <scope>NUCLEOTIDE SEQUENCE [LARGE SCALE GENOMIC DNA]</scope>
    <source>
        <strain evidence="4">NJM9701</strain>
    </source>
</reference>
<dbReference type="SUPFAM" id="SSF50370">
    <property type="entry name" value="Ricin B-like lectins"/>
    <property type="match status" value="1"/>
</dbReference>
<keyword evidence="1" id="KW-0677">Repeat</keyword>
<dbReference type="Gene3D" id="3.50.4.10">
    <property type="entry name" value="Hepatocyte Growth Factor"/>
    <property type="match status" value="2"/>
</dbReference>
<feature type="domain" description="Apple" evidence="3">
    <location>
        <begin position="270"/>
        <end position="336"/>
    </location>
</feature>
<dbReference type="Gene3D" id="2.80.10.50">
    <property type="match status" value="1"/>
</dbReference>
<dbReference type="SMART" id="SM00223">
    <property type="entry name" value="APPLE"/>
    <property type="match status" value="2"/>
</dbReference>
<dbReference type="PROSITE" id="PS50231">
    <property type="entry name" value="RICIN_B_LECTIN"/>
    <property type="match status" value="1"/>
</dbReference>
<name>A0A024UQE9_9STRA</name>
<dbReference type="InterPro" id="IPR000177">
    <property type="entry name" value="Apple"/>
</dbReference>
<dbReference type="RefSeq" id="XP_008864160.1">
    <property type="nucleotide sequence ID" value="XM_008865938.1"/>
</dbReference>